<dbReference type="HAMAP" id="MF_00476">
    <property type="entry name" value="NikR"/>
    <property type="match status" value="1"/>
</dbReference>
<dbReference type="NCBIfam" id="NF002169">
    <property type="entry name" value="PRK01002.1"/>
    <property type="match status" value="1"/>
</dbReference>
<comment type="caution">
    <text evidence="10">The sequence shown here is derived from an EMBL/GenBank/DDBJ whole genome shotgun (WGS) entry which is preliminary data.</text>
</comment>
<comment type="function">
    <text evidence="7">Transcriptional regulator.</text>
</comment>
<dbReference type="NCBIfam" id="NF003381">
    <property type="entry name" value="PRK04460.1"/>
    <property type="match status" value="1"/>
</dbReference>
<feature type="binding site" evidence="7">
    <location>
        <position position="99"/>
    </location>
    <ligand>
        <name>Ni(2+)</name>
        <dbReference type="ChEBI" id="CHEBI:49786"/>
    </ligand>
</feature>
<dbReference type="InterPro" id="IPR027271">
    <property type="entry name" value="Acetolactate_synth/TF_NikR_C"/>
</dbReference>
<evidence type="ECO:0000256" key="3">
    <source>
        <dbReference type="ARBA" id="ARBA00022723"/>
    </source>
</evidence>
<dbReference type="EMBL" id="DROD01000138">
    <property type="protein sequence ID" value="HHJ51930.1"/>
    <property type="molecule type" value="Genomic_DNA"/>
</dbReference>
<evidence type="ECO:0000256" key="4">
    <source>
        <dbReference type="ARBA" id="ARBA00023015"/>
    </source>
</evidence>
<evidence type="ECO:0000256" key="5">
    <source>
        <dbReference type="ARBA" id="ARBA00023125"/>
    </source>
</evidence>
<feature type="domain" description="Ribbon-helix-helix protein CopG" evidence="8">
    <location>
        <begin position="7"/>
        <end position="46"/>
    </location>
</feature>
<dbReference type="AlphaFoldDB" id="A0A7V5UE45"/>
<dbReference type="SUPFAM" id="SSF55021">
    <property type="entry name" value="ACT-like"/>
    <property type="match status" value="1"/>
</dbReference>
<keyword evidence="5 7" id="KW-0238">DNA-binding</keyword>
<organism evidence="10">
    <name type="scientific">Caldithrix abyssi</name>
    <dbReference type="NCBI Taxonomy" id="187145"/>
    <lineage>
        <taxon>Bacteria</taxon>
        <taxon>Pseudomonadati</taxon>
        <taxon>Calditrichota</taxon>
        <taxon>Calditrichia</taxon>
        <taxon>Calditrichales</taxon>
        <taxon>Calditrichaceae</taxon>
        <taxon>Caldithrix</taxon>
    </lineage>
</organism>
<dbReference type="InterPro" id="IPR045865">
    <property type="entry name" value="ACT-like_dom_sf"/>
</dbReference>
<keyword evidence="6 7" id="KW-0804">Transcription</keyword>
<dbReference type="PANTHER" id="PTHR34719:SF2">
    <property type="entry name" value="NICKEL-RESPONSIVE REGULATOR"/>
    <property type="match status" value="1"/>
</dbReference>
<dbReference type="PANTHER" id="PTHR34719">
    <property type="entry name" value="NICKEL-RESPONSIVE REGULATOR"/>
    <property type="match status" value="1"/>
</dbReference>
<dbReference type="GO" id="GO:0010045">
    <property type="term" value="P:response to nickel cation"/>
    <property type="evidence" value="ECO:0007669"/>
    <property type="project" value="InterPro"/>
</dbReference>
<dbReference type="InterPro" id="IPR002145">
    <property type="entry name" value="CopG"/>
</dbReference>
<keyword evidence="2 7" id="KW-0533">Nickel</keyword>
<dbReference type="Pfam" id="PF01402">
    <property type="entry name" value="RHH_1"/>
    <property type="match status" value="1"/>
</dbReference>
<dbReference type="InterPro" id="IPR013321">
    <property type="entry name" value="Arc_rbn_hlx_hlx"/>
</dbReference>
<dbReference type="InterPro" id="IPR014864">
    <property type="entry name" value="TF_NikR_Ni-bd_C"/>
</dbReference>
<proteinExistence type="inferred from homology"/>
<evidence type="ECO:0000256" key="2">
    <source>
        <dbReference type="ARBA" id="ARBA00022596"/>
    </source>
</evidence>
<feature type="binding site" evidence="7">
    <location>
        <position position="80"/>
    </location>
    <ligand>
        <name>Ni(2+)</name>
        <dbReference type="ChEBI" id="CHEBI:49786"/>
    </ligand>
</feature>
<dbReference type="GO" id="GO:0003700">
    <property type="term" value="F:DNA-binding transcription factor activity"/>
    <property type="evidence" value="ECO:0007669"/>
    <property type="project" value="UniProtKB-UniRule"/>
</dbReference>
<keyword evidence="3 7" id="KW-0479">Metal-binding</keyword>
<dbReference type="SUPFAM" id="SSF47598">
    <property type="entry name" value="Ribbon-helix-helix"/>
    <property type="match status" value="1"/>
</dbReference>
<evidence type="ECO:0000256" key="6">
    <source>
        <dbReference type="ARBA" id="ARBA00023163"/>
    </source>
</evidence>
<evidence type="ECO:0000256" key="1">
    <source>
        <dbReference type="ARBA" id="ARBA00008478"/>
    </source>
</evidence>
<dbReference type="Pfam" id="PF08753">
    <property type="entry name" value="NikR_C"/>
    <property type="match status" value="1"/>
</dbReference>
<dbReference type="Gene3D" id="1.10.1220.10">
    <property type="entry name" value="Met repressor-like"/>
    <property type="match status" value="1"/>
</dbReference>
<comment type="similarity">
    <text evidence="1 7">Belongs to the transcriptional regulatory CopG/NikR family.</text>
</comment>
<keyword evidence="4 7" id="KW-0805">Transcription regulation</keyword>
<dbReference type="GO" id="GO:0003677">
    <property type="term" value="F:DNA binding"/>
    <property type="evidence" value="ECO:0007669"/>
    <property type="project" value="UniProtKB-KW"/>
</dbReference>
<evidence type="ECO:0000259" key="8">
    <source>
        <dbReference type="Pfam" id="PF01402"/>
    </source>
</evidence>
<dbReference type="NCBIfam" id="NF001884">
    <property type="entry name" value="PRK00630.1"/>
    <property type="match status" value="1"/>
</dbReference>
<sequence length="140" mass="16132">MVRNKLVRFSISLPEDLIHKFDDLIRRKQYSNRSEAVRDLIRRELIAEQIEKDQSVLGVLHLLYDHHKHDLSDKLADIQHHAYEMIISTTHVHVDHDNCLEVVLLKGQASRIRELSDKMIACAGVKSGKLYLTSQGKGLN</sequence>
<feature type="binding site" evidence="7">
    <location>
        <position position="91"/>
    </location>
    <ligand>
        <name>Ni(2+)</name>
        <dbReference type="ChEBI" id="CHEBI:49786"/>
    </ligand>
</feature>
<feature type="domain" description="Transcription factor NikR nickel binding C-terminal" evidence="9">
    <location>
        <begin position="58"/>
        <end position="132"/>
    </location>
</feature>
<dbReference type="CDD" id="cd22231">
    <property type="entry name" value="RHH_NikR_HicB-like"/>
    <property type="match status" value="1"/>
</dbReference>
<accession>A0A7V5UE45</accession>
<feature type="binding site" evidence="7">
    <location>
        <position position="93"/>
    </location>
    <ligand>
        <name>Ni(2+)</name>
        <dbReference type="ChEBI" id="CHEBI:49786"/>
    </ligand>
</feature>
<protein>
    <recommendedName>
        <fullName evidence="7">Putative nickel-responsive regulator</fullName>
    </recommendedName>
</protein>
<dbReference type="GO" id="GO:0016151">
    <property type="term" value="F:nickel cation binding"/>
    <property type="evidence" value="ECO:0007669"/>
    <property type="project" value="UniProtKB-UniRule"/>
</dbReference>
<dbReference type="InterPro" id="IPR022988">
    <property type="entry name" value="Ni_resp_reg_NikR"/>
</dbReference>
<comment type="cofactor">
    <cofactor evidence="7">
        <name>Ni(2+)</name>
        <dbReference type="ChEBI" id="CHEBI:49786"/>
    </cofactor>
    <text evidence="7">Binds 1 nickel ion per subunit.</text>
</comment>
<name>A0A7V5UE45_CALAY</name>
<gene>
    <name evidence="10" type="primary">nikR</name>
    <name evidence="10" type="ORF">ENJ89_01935</name>
</gene>
<reference evidence="10" key="1">
    <citation type="journal article" date="2020" name="mSystems">
        <title>Genome- and Community-Level Interaction Insights into Carbon Utilization and Element Cycling Functions of Hydrothermarchaeota in Hydrothermal Sediment.</title>
        <authorList>
            <person name="Zhou Z."/>
            <person name="Liu Y."/>
            <person name="Xu W."/>
            <person name="Pan J."/>
            <person name="Luo Z.H."/>
            <person name="Li M."/>
        </authorList>
    </citation>
    <scope>NUCLEOTIDE SEQUENCE [LARGE SCALE GENOMIC DNA]</scope>
    <source>
        <strain evidence="10">HyVt-527</strain>
    </source>
</reference>
<evidence type="ECO:0000313" key="10">
    <source>
        <dbReference type="EMBL" id="HHJ51930.1"/>
    </source>
</evidence>
<dbReference type="Proteomes" id="UP000886124">
    <property type="component" value="Unassembled WGS sequence"/>
</dbReference>
<evidence type="ECO:0000259" key="9">
    <source>
        <dbReference type="Pfam" id="PF08753"/>
    </source>
</evidence>
<dbReference type="NCBIfam" id="NF002815">
    <property type="entry name" value="PRK02967.1"/>
    <property type="match status" value="1"/>
</dbReference>
<dbReference type="Gene3D" id="3.30.70.1150">
    <property type="entry name" value="ACT-like. Chain A, domain 2"/>
    <property type="match status" value="1"/>
</dbReference>
<evidence type="ECO:0000256" key="7">
    <source>
        <dbReference type="HAMAP-Rule" id="MF_00476"/>
    </source>
</evidence>
<dbReference type="InterPro" id="IPR010985">
    <property type="entry name" value="Ribbon_hlx_hlx"/>
</dbReference>
<dbReference type="InterPro" id="IPR050192">
    <property type="entry name" value="CopG/NikR_regulator"/>
</dbReference>